<dbReference type="PROSITE" id="PS51371">
    <property type="entry name" value="CBS"/>
    <property type="match status" value="1"/>
</dbReference>
<evidence type="ECO:0000256" key="1">
    <source>
        <dbReference type="ARBA" id="ARBA00008165"/>
    </source>
</evidence>
<keyword evidence="3 7" id="KW-0129">CBS domain</keyword>
<dbReference type="NCBIfam" id="TIGR00393">
    <property type="entry name" value="kpsF"/>
    <property type="match status" value="1"/>
</dbReference>
<reference evidence="10 11" key="1">
    <citation type="submission" date="2018-07" db="EMBL/GenBank/DDBJ databases">
        <title>Motiliproteus coralliicola sp. nov., a bacterium isolated from Coral.</title>
        <authorList>
            <person name="Wang G."/>
        </authorList>
    </citation>
    <scope>NUCLEOTIDE SEQUENCE [LARGE SCALE GENOMIC DNA]</scope>
    <source>
        <strain evidence="10 11">C34</strain>
    </source>
</reference>
<dbReference type="InterPro" id="IPR035474">
    <property type="entry name" value="SIS_Kpsf"/>
</dbReference>
<dbReference type="EMBL" id="QQOH01000001">
    <property type="protein sequence ID" value="RDE24818.1"/>
    <property type="molecule type" value="Genomic_DNA"/>
</dbReference>
<evidence type="ECO:0000259" key="8">
    <source>
        <dbReference type="PROSITE" id="PS51371"/>
    </source>
</evidence>
<evidence type="ECO:0000256" key="6">
    <source>
        <dbReference type="PIRSR" id="PIRSR004692-3"/>
    </source>
</evidence>
<accession>A0A369WRS0</accession>
<dbReference type="InterPro" id="IPR046342">
    <property type="entry name" value="CBS_dom_sf"/>
</dbReference>
<dbReference type="PROSITE" id="PS51464">
    <property type="entry name" value="SIS"/>
    <property type="match status" value="1"/>
</dbReference>
<dbReference type="SMART" id="SM00116">
    <property type="entry name" value="CBS"/>
    <property type="match status" value="2"/>
</dbReference>
<comment type="caution">
    <text evidence="10">The sequence shown here is derived from an EMBL/GenBank/DDBJ whole genome shotgun (WGS) entry which is preliminary data.</text>
</comment>
<comment type="catalytic activity">
    <reaction evidence="4">
        <text>D-arabinose 5-phosphate = D-ribulose 5-phosphate</text>
        <dbReference type="Rhea" id="RHEA:23104"/>
        <dbReference type="ChEBI" id="CHEBI:57693"/>
        <dbReference type="ChEBI" id="CHEBI:58121"/>
        <dbReference type="EC" id="5.3.1.13"/>
    </reaction>
</comment>
<gene>
    <name evidence="10" type="ORF">DV711_04330</name>
</gene>
<dbReference type="RefSeq" id="WP_114694409.1">
    <property type="nucleotide sequence ID" value="NZ_QQOH01000001.1"/>
</dbReference>
<dbReference type="SUPFAM" id="SSF53697">
    <property type="entry name" value="SIS domain"/>
    <property type="match status" value="1"/>
</dbReference>
<dbReference type="FunFam" id="3.40.50.10490:FF:000011">
    <property type="entry name" value="Arabinose 5-phosphate isomerase"/>
    <property type="match status" value="1"/>
</dbReference>
<dbReference type="CDD" id="cd05014">
    <property type="entry name" value="SIS_Kpsf"/>
    <property type="match status" value="1"/>
</dbReference>
<evidence type="ECO:0000256" key="7">
    <source>
        <dbReference type="PROSITE-ProRule" id="PRU00703"/>
    </source>
</evidence>
<evidence type="ECO:0000256" key="4">
    <source>
        <dbReference type="PIRNR" id="PIRNR004692"/>
    </source>
</evidence>
<evidence type="ECO:0000256" key="3">
    <source>
        <dbReference type="ARBA" id="ARBA00023122"/>
    </source>
</evidence>
<dbReference type="InterPro" id="IPR000644">
    <property type="entry name" value="CBS_dom"/>
</dbReference>
<dbReference type="GO" id="GO:0097367">
    <property type="term" value="F:carbohydrate derivative binding"/>
    <property type="evidence" value="ECO:0007669"/>
    <property type="project" value="InterPro"/>
</dbReference>
<dbReference type="PIRSF" id="PIRSF004692">
    <property type="entry name" value="KdsD_KpsF"/>
    <property type="match status" value="1"/>
</dbReference>
<keyword evidence="4 10" id="KW-0413">Isomerase</keyword>
<feature type="site" description="Catalytically relevant" evidence="6">
    <location>
        <position position="53"/>
    </location>
</feature>
<organism evidence="10 11">
    <name type="scientific">Motiliproteus coralliicola</name>
    <dbReference type="NCBI Taxonomy" id="2283196"/>
    <lineage>
        <taxon>Bacteria</taxon>
        <taxon>Pseudomonadati</taxon>
        <taxon>Pseudomonadota</taxon>
        <taxon>Gammaproteobacteria</taxon>
        <taxon>Oceanospirillales</taxon>
        <taxon>Oceanospirillaceae</taxon>
        <taxon>Motiliproteus</taxon>
    </lineage>
</organism>
<dbReference type="GO" id="GO:0005975">
    <property type="term" value="P:carbohydrate metabolic process"/>
    <property type="evidence" value="ECO:0007669"/>
    <property type="project" value="InterPro"/>
</dbReference>
<dbReference type="Gene3D" id="3.40.50.10490">
    <property type="entry name" value="Glucose-6-phosphate isomerase like protein, domain 1"/>
    <property type="match status" value="1"/>
</dbReference>
<dbReference type="InterPro" id="IPR001347">
    <property type="entry name" value="SIS_dom"/>
</dbReference>
<evidence type="ECO:0000259" key="9">
    <source>
        <dbReference type="PROSITE" id="PS51464"/>
    </source>
</evidence>
<dbReference type="PANTHER" id="PTHR42745">
    <property type="match status" value="1"/>
</dbReference>
<dbReference type="GO" id="GO:0019146">
    <property type="term" value="F:arabinose-5-phosphate isomerase activity"/>
    <property type="evidence" value="ECO:0007669"/>
    <property type="project" value="UniProtKB-EC"/>
</dbReference>
<dbReference type="GO" id="GO:0046872">
    <property type="term" value="F:metal ion binding"/>
    <property type="evidence" value="ECO:0007669"/>
    <property type="project" value="UniProtKB-KW"/>
</dbReference>
<keyword evidence="5" id="KW-0479">Metal-binding</keyword>
<keyword evidence="11" id="KW-1185">Reference proteome</keyword>
<comment type="similarity">
    <text evidence="1 4">Belongs to the SIS family. GutQ/KpsF subfamily.</text>
</comment>
<feature type="site" description="Catalytically relevant" evidence="6">
    <location>
        <position position="105"/>
    </location>
</feature>
<feature type="site" description="Catalytically relevant" evidence="6">
    <location>
        <position position="187"/>
    </location>
</feature>
<feature type="domain" description="CBS" evidence="8">
    <location>
        <begin position="270"/>
        <end position="318"/>
    </location>
</feature>
<feature type="site" description="Catalytically relevant" evidence="6">
    <location>
        <position position="146"/>
    </location>
</feature>
<protein>
    <recommendedName>
        <fullName evidence="4">Arabinose 5-phosphate isomerase</fullName>
        <shortName evidence="4">API</shortName>
        <ecNumber evidence="4">5.3.1.13</ecNumber>
    </recommendedName>
</protein>
<keyword evidence="5" id="KW-0862">Zinc</keyword>
<dbReference type="PANTHER" id="PTHR42745:SF1">
    <property type="entry name" value="ARABINOSE 5-PHOSPHATE ISOMERASE KDSD"/>
    <property type="match status" value="1"/>
</dbReference>
<dbReference type="CDD" id="cd04604">
    <property type="entry name" value="CBS_pair_SIS_assoc"/>
    <property type="match status" value="1"/>
</dbReference>
<evidence type="ECO:0000256" key="5">
    <source>
        <dbReference type="PIRSR" id="PIRSR004692-2"/>
    </source>
</evidence>
<dbReference type="AlphaFoldDB" id="A0A369WRS0"/>
<evidence type="ECO:0000256" key="2">
    <source>
        <dbReference type="ARBA" id="ARBA00022737"/>
    </source>
</evidence>
<dbReference type="Pfam" id="PF01380">
    <property type="entry name" value="SIS"/>
    <property type="match status" value="1"/>
</dbReference>
<dbReference type="InterPro" id="IPR004800">
    <property type="entry name" value="KdsD/KpsF-type"/>
</dbReference>
<dbReference type="InterPro" id="IPR050986">
    <property type="entry name" value="GutQ/KpsF_isomerases"/>
</dbReference>
<sequence length="318" mass="33903">MKTTDHSQQAFRVFEIEAQAILNLKHALDGHFNQAVEAIINSSGKAVVCGIGKSGIIGEKISATLSSTGTASFFMHPSEAIHGDLGRISSNDCFIMISNSGETEEVIRLLPFMLDNGNTIIALTGNPSSTLAKNASVHLNIGVEEEACPLKLAPTSSTTATLAMGDALAVALMVARDFQPEQFARFHPGGNLGRKLLTQVKDVIRDAPLPLIGADERMDQIISTITAGRVGLVIVGDIDKVQGVISDGDIRRAMQAHPHDFLNIQARTILTQNPKSIASSASVQDAIEMMNQHNITALIVTDENGKVVGVVQLFDCNL</sequence>
<feature type="domain" description="SIS" evidence="9">
    <location>
        <begin position="35"/>
        <end position="178"/>
    </location>
</feature>
<proteinExistence type="inferred from homology"/>
<feature type="binding site" evidence="5">
    <location>
        <position position="76"/>
    </location>
    <ligand>
        <name>Zn(2+)</name>
        <dbReference type="ChEBI" id="CHEBI:29105"/>
    </ligand>
</feature>
<dbReference type="Gene3D" id="3.10.580.10">
    <property type="entry name" value="CBS-domain"/>
    <property type="match status" value="1"/>
</dbReference>
<evidence type="ECO:0000313" key="11">
    <source>
        <dbReference type="Proteomes" id="UP000253769"/>
    </source>
</evidence>
<dbReference type="Proteomes" id="UP000253769">
    <property type="component" value="Unassembled WGS sequence"/>
</dbReference>
<dbReference type="Pfam" id="PF00571">
    <property type="entry name" value="CBS"/>
    <property type="match status" value="2"/>
</dbReference>
<evidence type="ECO:0000313" key="10">
    <source>
        <dbReference type="EMBL" id="RDE24818.1"/>
    </source>
</evidence>
<dbReference type="InterPro" id="IPR046348">
    <property type="entry name" value="SIS_dom_sf"/>
</dbReference>
<keyword evidence="2" id="KW-0677">Repeat</keyword>
<dbReference type="GO" id="GO:1901135">
    <property type="term" value="P:carbohydrate derivative metabolic process"/>
    <property type="evidence" value="ECO:0007669"/>
    <property type="project" value="InterPro"/>
</dbReference>
<name>A0A369WRS0_9GAMM</name>
<dbReference type="EC" id="5.3.1.13" evidence="4"/>
<dbReference type="OrthoDB" id="9762536at2"/>